<proteinExistence type="predicted"/>
<comment type="caution">
    <text evidence="6">The sequence shown here is derived from an EMBL/GenBank/DDBJ whole genome shotgun (WGS) entry which is preliminary data.</text>
</comment>
<dbReference type="Gene3D" id="3.30.450.20">
    <property type="entry name" value="PAS domain"/>
    <property type="match status" value="1"/>
</dbReference>
<dbReference type="PROSITE" id="PS50113">
    <property type="entry name" value="PAC"/>
    <property type="match status" value="1"/>
</dbReference>
<dbReference type="SUPFAM" id="SSF55874">
    <property type="entry name" value="ATPase domain of HSP90 chaperone/DNA topoisomerase II/histidine kinase"/>
    <property type="match status" value="1"/>
</dbReference>
<accession>A0ABN2E9D2</accession>
<dbReference type="SUPFAM" id="SSF55785">
    <property type="entry name" value="PYP-like sensor domain (PAS domain)"/>
    <property type="match status" value="1"/>
</dbReference>
<dbReference type="PROSITE" id="PS50112">
    <property type="entry name" value="PAS"/>
    <property type="match status" value="1"/>
</dbReference>
<reference evidence="6 7" key="1">
    <citation type="journal article" date="2019" name="Int. J. Syst. Evol. Microbiol.">
        <title>The Global Catalogue of Microorganisms (GCM) 10K type strain sequencing project: providing services to taxonomists for standard genome sequencing and annotation.</title>
        <authorList>
            <consortium name="The Broad Institute Genomics Platform"/>
            <consortium name="The Broad Institute Genome Sequencing Center for Infectious Disease"/>
            <person name="Wu L."/>
            <person name="Ma J."/>
        </authorList>
    </citation>
    <scope>NUCLEOTIDE SEQUENCE [LARGE SCALE GENOMIC DNA]</scope>
    <source>
        <strain evidence="6 7">JCM 14304</strain>
    </source>
</reference>
<dbReference type="CDD" id="cd16917">
    <property type="entry name" value="HATPase_UhpB-NarQ-NarX-like"/>
    <property type="match status" value="1"/>
</dbReference>
<dbReference type="Proteomes" id="UP001500190">
    <property type="component" value="Unassembled WGS sequence"/>
</dbReference>
<dbReference type="Gene3D" id="1.20.5.1930">
    <property type="match status" value="1"/>
</dbReference>
<evidence type="ECO:0000256" key="1">
    <source>
        <dbReference type="ARBA" id="ARBA00022679"/>
    </source>
</evidence>
<dbReference type="Gene3D" id="3.30.565.10">
    <property type="entry name" value="Histidine kinase-like ATPase, C-terminal domain"/>
    <property type="match status" value="1"/>
</dbReference>
<dbReference type="InterPro" id="IPR050482">
    <property type="entry name" value="Sensor_HK_TwoCompSys"/>
</dbReference>
<evidence type="ECO:0000256" key="3">
    <source>
        <dbReference type="ARBA" id="ARBA00023012"/>
    </source>
</evidence>
<name>A0ABN2E9D2_9ACTN</name>
<dbReference type="RefSeq" id="WP_344196073.1">
    <property type="nucleotide sequence ID" value="NZ_BAAAND010000008.1"/>
</dbReference>
<dbReference type="Pfam" id="PF07730">
    <property type="entry name" value="HisKA_3"/>
    <property type="match status" value="1"/>
</dbReference>
<feature type="domain" description="PAC" evidence="5">
    <location>
        <begin position="114"/>
        <end position="166"/>
    </location>
</feature>
<organism evidence="6 7">
    <name type="scientific">Kribbella karoonensis</name>
    <dbReference type="NCBI Taxonomy" id="324851"/>
    <lineage>
        <taxon>Bacteria</taxon>
        <taxon>Bacillati</taxon>
        <taxon>Actinomycetota</taxon>
        <taxon>Actinomycetes</taxon>
        <taxon>Propionibacteriales</taxon>
        <taxon>Kribbellaceae</taxon>
        <taxon>Kribbella</taxon>
    </lineage>
</organism>
<evidence type="ECO:0000313" key="7">
    <source>
        <dbReference type="Proteomes" id="UP001500190"/>
    </source>
</evidence>
<dbReference type="EMBL" id="BAAAND010000008">
    <property type="protein sequence ID" value="GAA1599044.1"/>
    <property type="molecule type" value="Genomic_DNA"/>
</dbReference>
<dbReference type="InterPro" id="IPR011712">
    <property type="entry name" value="Sig_transdc_His_kin_sub3_dim/P"/>
</dbReference>
<dbReference type="InterPro" id="IPR036890">
    <property type="entry name" value="HATPase_C_sf"/>
</dbReference>
<evidence type="ECO:0000259" key="4">
    <source>
        <dbReference type="PROSITE" id="PS50112"/>
    </source>
</evidence>
<dbReference type="PANTHER" id="PTHR24421">
    <property type="entry name" value="NITRATE/NITRITE SENSOR PROTEIN NARX-RELATED"/>
    <property type="match status" value="1"/>
</dbReference>
<keyword evidence="7" id="KW-1185">Reference proteome</keyword>
<feature type="domain" description="PAS" evidence="4">
    <location>
        <begin position="41"/>
        <end position="93"/>
    </location>
</feature>
<dbReference type="PANTHER" id="PTHR24421:SF56">
    <property type="entry name" value="OXYGEN SENSOR HISTIDINE KINASE RESPONSE REGULATOR DOST"/>
    <property type="match status" value="1"/>
</dbReference>
<evidence type="ECO:0000256" key="2">
    <source>
        <dbReference type="ARBA" id="ARBA00022777"/>
    </source>
</evidence>
<dbReference type="InterPro" id="IPR035965">
    <property type="entry name" value="PAS-like_dom_sf"/>
</dbReference>
<dbReference type="Pfam" id="PF00989">
    <property type="entry name" value="PAS"/>
    <property type="match status" value="1"/>
</dbReference>
<keyword evidence="3" id="KW-0902">Two-component regulatory system</keyword>
<dbReference type="CDD" id="cd00130">
    <property type="entry name" value="PAS"/>
    <property type="match status" value="1"/>
</dbReference>
<evidence type="ECO:0000259" key="5">
    <source>
        <dbReference type="PROSITE" id="PS50113"/>
    </source>
</evidence>
<evidence type="ECO:0000313" key="6">
    <source>
        <dbReference type="EMBL" id="GAA1599044.1"/>
    </source>
</evidence>
<gene>
    <name evidence="6" type="ORF">GCM10009742_53350</name>
</gene>
<dbReference type="SMART" id="SM00091">
    <property type="entry name" value="PAS"/>
    <property type="match status" value="1"/>
</dbReference>
<dbReference type="SMART" id="SM00086">
    <property type="entry name" value="PAC"/>
    <property type="match status" value="1"/>
</dbReference>
<keyword evidence="1" id="KW-0808">Transferase</keyword>
<dbReference type="NCBIfam" id="TIGR00229">
    <property type="entry name" value="sensory_box"/>
    <property type="match status" value="1"/>
</dbReference>
<dbReference type="InterPro" id="IPR000700">
    <property type="entry name" value="PAS-assoc_C"/>
</dbReference>
<dbReference type="InterPro" id="IPR001610">
    <property type="entry name" value="PAC"/>
</dbReference>
<keyword evidence="2" id="KW-0418">Kinase</keyword>
<evidence type="ECO:0008006" key="8">
    <source>
        <dbReference type="Google" id="ProtNLM"/>
    </source>
</evidence>
<dbReference type="InterPro" id="IPR013767">
    <property type="entry name" value="PAS_fold"/>
</dbReference>
<dbReference type="InterPro" id="IPR000014">
    <property type="entry name" value="PAS"/>
</dbReference>
<protein>
    <recommendedName>
        <fullName evidence="8">PAS domain S-box-containing protein</fullName>
    </recommendedName>
</protein>
<dbReference type="InterPro" id="IPR003594">
    <property type="entry name" value="HATPase_dom"/>
</dbReference>
<sequence>MTVEADLEAAHREIAELRAELDATSRGLIALYAELEQAREAEARLAAIVQSSSDTMYSLSADRVVQTWNASAERLLGYPATEIVGRRVDVLVPIEAREDVAAAFKQFDADEQPGPFDTRVQCEDGTLIDVSATVAAIRGTDGTVTGYAVVLRDIRARLEAEEDLAAARAQQEVYAEQDRIARDLHEHVIHRVIGLGMSVQGAATVARPDVKQRLDAVTAEIDDITAEIRATVFALNRPRARRTATVSEEIRTLAGQAGEALGFELRVRITGPVDMSVGGVVAANALAVIREGLSNLVRHARASAAELVVEAADDLVVQLRDNGCGVGDVTRRSGLRNLRERATALGGHFELTSPSDGGTHLTWQVPLSGG</sequence>
<dbReference type="Pfam" id="PF02518">
    <property type="entry name" value="HATPase_c"/>
    <property type="match status" value="1"/>
</dbReference>